<dbReference type="InterPro" id="IPR006097">
    <property type="entry name" value="Glu/Leu/Phe/Val/Trp_DH_dimer"/>
</dbReference>
<dbReference type="Proteomes" id="UP000823046">
    <property type="component" value="Unassembled WGS sequence"/>
</dbReference>
<dbReference type="Gene3D" id="3.40.50.720">
    <property type="entry name" value="NAD(P)-binding Rossmann-like Domain"/>
    <property type="match status" value="1"/>
</dbReference>
<evidence type="ECO:0000256" key="5">
    <source>
        <dbReference type="SAM" id="SignalP"/>
    </source>
</evidence>
<comment type="similarity">
    <text evidence="1 4">Belongs to the Glu/Leu/Phe/Val dehydrogenases family.</text>
</comment>
<dbReference type="Pfam" id="PF00208">
    <property type="entry name" value="ELFV_dehydrog"/>
    <property type="match status" value="1"/>
</dbReference>
<dbReference type="Gene3D" id="3.40.50.10860">
    <property type="entry name" value="Leucine Dehydrogenase, chain A, domain 1"/>
    <property type="match status" value="1"/>
</dbReference>
<accession>A0ABQ7JBF0</accession>
<dbReference type="EMBL" id="JADAQX010000200">
    <property type="protein sequence ID" value="KAF8821284.1"/>
    <property type="molecule type" value="Genomic_DNA"/>
</dbReference>
<dbReference type="InterPro" id="IPR006095">
    <property type="entry name" value="Glu/Leu/Phe/Val/Trp_DH"/>
</dbReference>
<dbReference type="SUPFAM" id="SSF51735">
    <property type="entry name" value="NAD(P)-binding Rossmann-fold domains"/>
    <property type="match status" value="1"/>
</dbReference>
<dbReference type="InterPro" id="IPR046346">
    <property type="entry name" value="Aminoacid_DH-like_N_sf"/>
</dbReference>
<dbReference type="SMART" id="SM00839">
    <property type="entry name" value="ELFV_dehydrog"/>
    <property type="match status" value="1"/>
</dbReference>
<keyword evidence="8" id="KW-1185">Reference proteome</keyword>
<evidence type="ECO:0000313" key="8">
    <source>
        <dbReference type="Proteomes" id="UP000823046"/>
    </source>
</evidence>
<dbReference type="NCBIfam" id="NF006929">
    <property type="entry name" value="PRK09414.1"/>
    <property type="match status" value="1"/>
</dbReference>
<dbReference type="PRINTS" id="PR00082">
    <property type="entry name" value="GLFDHDRGNASE"/>
</dbReference>
<dbReference type="PANTHER" id="PTHR43571:SF1">
    <property type="entry name" value="NADP-SPECIFIC GLUTAMATE DEHYDROGENASE 1-RELATED"/>
    <property type="match status" value="1"/>
</dbReference>
<dbReference type="SUPFAM" id="SSF53223">
    <property type="entry name" value="Aminoacid dehydrogenase-like, N-terminal domain"/>
    <property type="match status" value="1"/>
</dbReference>
<evidence type="ECO:0000256" key="2">
    <source>
        <dbReference type="ARBA" id="ARBA00012907"/>
    </source>
</evidence>
<feature type="domain" description="Glutamate/phenylalanine/leucine/valine/L-tryptophan dehydrogenase C-terminal" evidence="6">
    <location>
        <begin position="318"/>
        <end position="579"/>
    </location>
</feature>
<dbReference type="InterPro" id="IPR050724">
    <property type="entry name" value="Glu_Leu_Phe_Val_DH"/>
</dbReference>
<dbReference type="EC" id="1.4.1.4" evidence="2"/>
<feature type="signal peptide" evidence="5">
    <location>
        <begin position="1"/>
        <end position="32"/>
    </location>
</feature>
<keyword evidence="3 4" id="KW-0560">Oxidoreductase</keyword>
<feature type="chain" id="PRO_5046809974" description="glutamate dehydrogenase (NADP(+))" evidence="5">
    <location>
        <begin position="33"/>
        <end position="581"/>
    </location>
</feature>
<dbReference type="InterPro" id="IPR006096">
    <property type="entry name" value="Glu/Leu/Phe/Val/Trp_DH_C"/>
</dbReference>
<gene>
    <name evidence="7" type="ORF">IE077_000314</name>
</gene>
<dbReference type="Gene3D" id="1.10.285.10">
    <property type="entry name" value="Glutamate Dehydrogenase, chain A, domain 3"/>
    <property type="match status" value="2"/>
</dbReference>
<comment type="caution">
    <text evidence="7">The sequence shown here is derived from an EMBL/GenBank/DDBJ whole genome shotgun (WGS) entry which is preliminary data.</text>
</comment>
<dbReference type="CDD" id="cd05313">
    <property type="entry name" value="NAD_bind_2_Glu_DH"/>
    <property type="match status" value="1"/>
</dbReference>
<protein>
    <recommendedName>
        <fullName evidence="2">glutamate dehydrogenase (NADP(+))</fullName>
        <ecNumber evidence="2">1.4.1.4</ecNumber>
    </recommendedName>
</protein>
<reference evidence="7 8" key="1">
    <citation type="journal article" date="2020" name="bioRxiv">
        <title>Metabolic contributions of an alphaproteobacterial endosymbiont in the apicomplexan Cardiosporidium cionae.</title>
        <authorList>
            <person name="Hunter E.S."/>
            <person name="Paight C.J."/>
            <person name="Lane C.E."/>
        </authorList>
    </citation>
    <scope>NUCLEOTIDE SEQUENCE [LARGE SCALE GENOMIC DNA]</scope>
    <source>
        <strain evidence="7">ESH_2018</strain>
    </source>
</reference>
<sequence>MPNFALSKYCWRILSLSYVALLCCMQLETIAGHVPRYSNPSTAWISSGVTRTLRKPHSIFTGQNLLSNSIQPSKSSIMASPIAVHKDTTAVKEDLHTSIVAPHNCDSTGRFCWKPLAGLDQQMESLYASITARDPHQTKFLQAFREMLESLRPVFLKDSKYLPILAVIAEPERSYSFRVPWLDDKHQQHVNRGYRVQYSSALGPYKGGLRFHPSVTMSVMKFLGFEQIFKNSLTGLTLGGAKGGADFDIKGKSDAEVLRFCQSFMISLARHIGHNEDIPAGDIGVGPREIGYLYGQYKRMTSQFEGCLTGKNVKWGGSYVRPESTGYGVVYFANEVLKCLVNRLKQPLYRSVCGKDSQGKTLEGSRCVVSGSGNVAQHCAAKLLAMGAKVITLSDSTGFIYEEKGFTPSKLETLMHIKNVKRKSLREYEKASKTATFISKEKPWNIACDYAFPCANENDIDETHADTLIKQDCKMVVEGANMPLTNEAISLFKQNDVTLCPAKAANSGGVTVSGFEMAQNSMRLYWTFDDVDKQLQAHMKDVFLRCKNAAEEYDSPLDLQLGANAAGFIKVADSLVEQGCV</sequence>
<organism evidence="7 8">
    <name type="scientific">Cardiosporidium cionae</name>
    <dbReference type="NCBI Taxonomy" id="476202"/>
    <lineage>
        <taxon>Eukaryota</taxon>
        <taxon>Sar</taxon>
        <taxon>Alveolata</taxon>
        <taxon>Apicomplexa</taxon>
        <taxon>Aconoidasida</taxon>
        <taxon>Nephromycida</taxon>
        <taxon>Cardiosporidium</taxon>
    </lineage>
</organism>
<name>A0ABQ7JBF0_9APIC</name>
<evidence type="ECO:0000259" key="6">
    <source>
        <dbReference type="SMART" id="SM00839"/>
    </source>
</evidence>
<evidence type="ECO:0000313" key="7">
    <source>
        <dbReference type="EMBL" id="KAF8821284.1"/>
    </source>
</evidence>
<dbReference type="InterPro" id="IPR036291">
    <property type="entry name" value="NAD(P)-bd_dom_sf"/>
</dbReference>
<keyword evidence="5" id="KW-0732">Signal</keyword>
<evidence type="ECO:0000256" key="3">
    <source>
        <dbReference type="ARBA" id="ARBA00023002"/>
    </source>
</evidence>
<proteinExistence type="inferred from homology"/>
<evidence type="ECO:0000256" key="1">
    <source>
        <dbReference type="ARBA" id="ARBA00006382"/>
    </source>
</evidence>
<dbReference type="PANTHER" id="PTHR43571">
    <property type="entry name" value="NADP-SPECIFIC GLUTAMATE DEHYDROGENASE 1-RELATED"/>
    <property type="match status" value="1"/>
</dbReference>
<dbReference type="Pfam" id="PF02812">
    <property type="entry name" value="ELFV_dehydrog_N"/>
    <property type="match status" value="1"/>
</dbReference>
<dbReference type="InterPro" id="IPR033922">
    <property type="entry name" value="NAD_bind_Glu_DH"/>
</dbReference>
<evidence type="ECO:0000256" key="4">
    <source>
        <dbReference type="RuleBase" id="RU004417"/>
    </source>
</evidence>